<organism evidence="2 3">
    <name type="scientific">Fusarium mundagurra</name>
    <dbReference type="NCBI Taxonomy" id="1567541"/>
    <lineage>
        <taxon>Eukaryota</taxon>
        <taxon>Fungi</taxon>
        <taxon>Dikarya</taxon>
        <taxon>Ascomycota</taxon>
        <taxon>Pezizomycotina</taxon>
        <taxon>Sordariomycetes</taxon>
        <taxon>Hypocreomycetidae</taxon>
        <taxon>Hypocreales</taxon>
        <taxon>Nectriaceae</taxon>
        <taxon>Fusarium</taxon>
        <taxon>Fusarium fujikuroi species complex</taxon>
    </lineage>
</organism>
<accession>A0A8H5Z569</accession>
<dbReference type="Proteomes" id="UP000544331">
    <property type="component" value="Unassembled WGS sequence"/>
</dbReference>
<name>A0A8H5Z569_9HYPO</name>
<feature type="region of interest" description="Disordered" evidence="1">
    <location>
        <begin position="157"/>
        <end position="178"/>
    </location>
</feature>
<keyword evidence="3" id="KW-1185">Reference proteome</keyword>
<evidence type="ECO:0000313" key="2">
    <source>
        <dbReference type="EMBL" id="KAF5723055.1"/>
    </source>
</evidence>
<gene>
    <name evidence="2" type="ORF">FMUND_2229</name>
</gene>
<feature type="region of interest" description="Disordered" evidence="1">
    <location>
        <begin position="71"/>
        <end position="93"/>
    </location>
</feature>
<reference evidence="2 3" key="1">
    <citation type="submission" date="2020-05" db="EMBL/GenBank/DDBJ databases">
        <title>Identification and distribution of gene clusters putatively required for synthesis of sphingolipid metabolism inhibitors in phylogenetically diverse species of the filamentous fungus Fusarium.</title>
        <authorList>
            <person name="Kim H.-S."/>
            <person name="Busman M."/>
            <person name="Brown D.W."/>
            <person name="Divon H."/>
            <person name="Uhlig S."/>
            <person name="Proctor R.H."/>
        </authorList>
    </citation>
    <scope>NUCLEOTIDE SEQUENCE [LARGE SCALE GENOMIC DNA]</scope>
    <source>
        <strain evidence="2 3">NRRL 66235</strain>
    </source>
</reference>
<dbReference type="EMBL" id="JAAOAN010000078">
    <property type="protein sequence ID" value="KAF5723055.1"/>
    <property type="molecule type" value="Genomic_DNA"/>
</dbReference>
<comment type="caution">
    <text evidence="2">The sequence shown here is derived from an EMBL/GenBank/DDBJ whole genome shotgun (WGS) entry which is preliminary data.</text>
</comment>
<proteinExistence type="predicted"/>
<feature type="compositionally biased region" description="Polar residues" evidence="1">
    <location>
        <begin position="161"/>
        <end position="178"/>
    </location>
</feature>
<evidence type="ECO:0000256" key="1">
    <source>
        <dbReference type="SAM" id="MobiDB-lite"/>
    </source>
</evidence>
<sequence>MDKQMDWEQSVIYVCVKLSTGRLGAQPGIEAKPLKSRIANEAGIQKQRTSDKSAVACEMASQDDCLVKGKVEDSTDIGESQATPAPSPRRVAPTINLHKNGWLNSESGRTDVSKERIAGSCEAIDVIQAEQAEKRATSRETTIEAVKLPGVVQMLHGDSPVNLTSGWKQSPMLNTRSP</sequence>
<evidence type="ECO:0000313" key="3">
    <source>
        <dbReference type="Proteomes" id="UP000544331"/>
    </source>
</evidence>
<protein>
    <submittedName>
        <fullName evidence="2">Uncharacterized protein</fullName>
    </submittedName>
</protein>
<dbReference type="OrthoDB" id="4983860at2759"/>
<dbReference type="AlphaFoldDB" id="A0A8H5Z569"/>